<evidence type="ECO:0000313" key="3">
    <source>
        <dbReference type="Proteomes" id="UP001223978"/>
    </source>
</evidence>
<feature type="compositionally biased region" description="Basic and acidic residues" evidence="1">
    <location>
        <begin position="211"/>
        <end position="225"/>
    </location>
</feature>
<keyword evidence="3" id="KW-1185">Reference proteome</keyword>
<proteinExistence type="predicted"/>
<dbReference type="RefSeq" id="WP_282540359.1">
    <property type="nucleotide sequence ID" value="NZ_JASCIQ010000001.1"/>
</dbReference>
<protein>
    <submittedName>
        <fullName evidence="2">DUF6461 domain-containing protein</fullName>
    </submittedName>
</protein>
<dbReference type="EMBL" id="JASCIQ010000001">
    <property type="protein sequence ID" value="MDI3402402.1"/>
    <property type="molecule type" value="Genomic_DNA"/>
</dbReference>
<evidence type="ECO:0000256" key="1">
    <source>
        <dbReference type="SAM" id="MobiDB-lite"/>
    </source>
</evidence>
<dbReference type="Pfam" id="PF20062">
    <property type="entry name" value="DUF6461"/>
    <property type="match status" value="1"/>
</dbReference>
<name>A0ABT6S2T7_9ACTN</name>
<evidence type="ECO:0000313" key="2">
    <source>
        <dbReference type="EMBL" id="MDI3402402.1"/>
    </source>
</evidence>
<feature type="compositionally biased region" description="Acidic residues" evidence="1">
    <location>
        <begin position="200"/>
        <end position="210"/>
    </location>
</feature>
<feature type="compositionally biased region" description="Gly residues" evidence="1">
    <location>
        <begin position="258"/>
        <end position="267"/>
    </location>
</feature>
<comment type="caution">
    <text evidence="2">The sequence shown here is derived from an EMBL/GenBank/DDBJ whole genome shotgun (WGS) entry which is preliminary data.</text>
</comment>
<gene>
    <name evidence="2" type="ORF">QIS96_00930</name>
</gene>
<sequence>MAGERVGLAWIAEWHEVHCLTLVEGLSARELLRHLGCADDAVLTVADEEEVDELDWGTEHYWDWGLGHAGVAGDWAFVLETSSFWGSIAERIGAASAGTRAVCCYSVDLRTRFAYWEDGELIADVQIVSPHGPQQLDDERGLDPARLREPLRRVGERETEAPGVEALGLALLQEMTGVEIGPGQIPTGLVGKVPAIDLGPEGDTEDADDRDGDRDADGDGNHGDGGEETAEEPGPPGTWGLALPAGAPPGERTWGTGVRSGGGWGGM</sequence>
<reference evidence="2 3" key="1">
    <citation type="submission" date="2023-05" db="EMBL/GenBank/DDBJ databases">
        <title>Draft genome sequence of Streptomyces sp. B-S-A6 isolated from a cave soil in Thailand.</title>
        <authorList>
            <person name="Chamroensaksri N."/>
            <person name="Muangham S."/>
        </authorList>
    </citation>
    <scope>NUCLEOTIDE SEQUENCE [LARGE SCALE GENOMIC DNA]</scope>
    <source>
        <strain evidence="2 3">B-S-A6</strain>
    </source>
</reference>
<organism evidence="2 3">
    <name type="scientific">Streptomyces cavernicola</name>
    <dbReference type="NCBI Taxonomy" id="3043613"/>
    <lineage>
        <taxon>Bacteria</taxon>
        <taxon>Bacillati</taxon>
        <taxon>Actinomycetota</taxon>
        <taxon>Actinomycetes</taxon>
        <taxon>Kitasatosporales</taxon>
        <taxon>Streptomycetaceae</taxon>
        <taxon>Streptomyces</taxon>
    </lineage>
</organism>
<dbReference type="InterPro" id="IPR045592">
    <property type="entry name" value="DUF6461"/>
</dbReference>
<accession>A0ABT6S2T7</accession>
<feature type="region of interest" description="Disordered" evidence="1">
    <location>
        <begin position="182"/>
        <end position="267"/>
    </location>
</feature>
<dbReference type="Proteomes" id="UP001223978">
    <property type="component" value="Unassembled WGS sequence"/>
</dbReference>